<dbReference type="OrthoDB" id="9792335at2"/>
<accession>A0A386HKY6</accession>
<dbReference type="SUPFAM" id="SSF53187">
    <property type="entry name" value="Zn-dependent exopeptidases"/>
    <property type="match status" value="1"/>
</dbReference>
<dbReference type="Gene3D" id="3.40.630.10">
    <property type="entry name" value="Zn peptidases"/>
    <property type="match status" value="1"/>
</dbReference>
<dbReference type="InterPro" id="IPR002933">
    <property type="entry name" value="Peptidase_M20"/>
</dbReference>
<dbReference type="Gene3D" id="3.30.70.360">
    <property type="match status" value="1"/>
</dbReference>
<dbReference type="GO" id="GO:0006526">
    <property type="term" value="P:L-arginine biosynthetic process"/>
    <property type="evidence" value="ECO:0007669"/>
    <property type="project" value="TreeGrafter"/>
</dbReference>
<dbReference type="GO" id="GO:0046872">
    <property type="term" value="F:metal ion binding"/>
    <property type="evidence" value="ECO:0007669"/>
    <property type="project" value="UniProtKB-KW"/>
</dbReference>
<dbReference type="Proteomes" id="UP000266118">
    <property type="component" value="Chromosome"/>
</dbReference>
<proteinExistence type="predicted"/>
<dbReference type="KEGG" id="ark:D6B99_01475"/>
<dbReference type="InterPro" id="IPR050072">
    <property type="entry name" value="Peptidase_M20A"/>
</dbReference>
<dbReference type="InterPro" id="IPR036264">
    <property type="entry name" value="Bact_exopeptidase_dim_dom"/>
</dbReference>
<dbReference type="RefSeq" id="WP_119984393.1">
    <property type="nucleotide sequence ID" value="NZ_CP032489.1"/>
</dbReference>
<evidence type="ECO:0000313" key="5">
    <source>
        <dbReference type="EMBL" id="AYD46403.1"/>
    </source>
</evidence>
<evidence type="ECO:0000256" key="1">
    <source>
        <dbReference type="ARBA" id="ARBA00022723"/>
    </source>
</evidence>
<dbReference type="InterPro" id="IPR011650">
    <property type="entry name" value="Peptidase_M20_dimer"/>
</dbReference>
<dbReference type="SUPFAM" id="SSF55031">
    <property type="entry name" value="Bacterial exopeptidase dimerisation domain"/>
    <property type="match status" value="1"/>
</dbReference>
<evidence type="ECO:0000259" key="4">
    <source>
        <dbReference type="Pfam" id="PF07687"/>
    </source>
</evidence>
<name>A0A386HKY6_9BACT</name>
<keyword evidence="1" id="KW-0479">Metal-binding</keyword>
<dbReference type="GO" id="GO:0008777">
    <property type="term" value="F:acetylornithine deacetylase activity"/>
    <property type="evidence" value="ECO:0007669"/>
    <property type="project" value="TreeGrafter"/>
</dbReference>
<dbReference type="PANTHER" id="PTHR43808">
    <property type="entry name" value="ACETYLORNITHINE DEACETYLASE"/>
    <property type="match status" value="1"/>
</dbReference>
<dbReference type="Pfam" id="PF07687">
    <property type="entry name" value="M20_dimer"/>
    <property type="match status" value="1"/>
</dbReference>
<organism evidence="5 6">
    <name type="scientific">Arachidicoccus soli</name>
    <dbReference type="NCBI Taxonomy" id="2341117"/>
    <lineage>
        <taxon>Bacteria</taxon>
        <taxon>Pseudomonadati</taxon>
        <taxon>Bacteroidota</taxon>
        <taxon>Chitinophagia</taxon>
        <taxon>Chitinophagales</taxon>
        <taxon>Chitinophagaceae</taxon>
        <taxon>Arachidicoccus</taxon>
    </lineage>
</organism>
<evidence type="ECO:0000313" key="6">
    <source>
        <dbReference type="Proteomes" id="UP000266118"/>
    </source>
</evidence>
<dbReference type="Pfam" id="PF01546">
    <property type="entry name" value="Peptidase_M20"/>
    <property type="match status" value="1"/>
</dbReference>
<sequence length="369" mass="41455">MEHLFIDAITLLKQLIATPSFSKEEDKTATIIEQFLLDKNIPAQRYLNNVWALNKYFDSSKPTVVLNSHHDTVKPNPKYTKDPFTPIEENGKLYGLGSNDAGGCLVSLIATFVHFYNKENLSFNVVMAATAEEEITGKNGIEALLIYDKFLESLLNPDFKNNKDKWFAVVGEPTKMQLAIAEKGLMVLDVVANGRAGHAARNEGDNALYKAMQDIAWFSTYKYPKVSEWLGEVKQTVTVIETENKAHNVVPATCNFVVDLRLPDCYTHEEVMDIIRKNIQSDFKERSIRLRSSRIEVEHPLVQAGIKLGNKPYGSPTCSDKALMPFPALKCGPGDSARSHTADEFIIVNEIKDGIETYVKMLERMGKDF</sequence>
<dbReference type="CDD" id="cd05651">
    <property type="entry name" value="M20_ArgE_DapE-like"/>
    <property type="match status" value="1"/>
</dbReference>
<keyword evidence="6" id="KW-1185">Reference proteome</keyword>
<gene>
    <name evidence="5" type="ORF">D6B99_01475</name>
</gene>
<dbReference type="PANTHER" id="PTHR43808:SF31">
    <property type="entry name" value="N-ACETYL-L-CITRULLINE DEACETYLASE"/>
    <property type="match status" value="1"/>
</dbReference>
<dbReference type="EMBL" id="CP032489">
    <property type="protein sequence ID" value="AYD46403.1"/>
    <property type="molecule type" value="Genomic_DNA"/>
</dbReference>
<feature type="domain" description="Peptidase M20 dimerisation" evidence="4">
    <location>
        <begin position="180"/>
        <end position="285"/>
    </location>
</feature>
<evidence type="ECO:0000256" key="2">
    <source>
        <dbReference type="ARBA" id="ARBA00022801"/>
    </source>
</evidence>
<protein>
    <submittedName>
        <fullName evidence="5">M20/M25/M40 family metallo-hydrolase</fullName>
    </submittedName>
</protein>
<evidence type="ECO:0000256" key="3">
    <source>
        <dbReference type="ARBA" id="ARBA00023285"/>
    </source>
</evidence>
<keyword evidence="2 5" id="KW-0378">Hydrolase</keyword>
<reference evidence="5 6" key="1">
    <citation type="submission" date="2018-09" db="EMBL/GenBank/DDBJ databases">
        <title>Arachidicoccus sp. nov., a bacterium isolated from soil.</title>
        <authorList>
            <person name="Weon H.-Y."/>
            <person name="Kwon S.-W."/>
            <person name="Lee S.A."/>
        </authorList>
    </citation>
    <scope>NUCLEOTIDE SEQUENCE [LARGE SCALE GENOMIC DNA]</scope>
    <source>
        <strain evidence="5 6">KIS59-12</strain>
    </source>
</reference>
<dbReference type="AlphaFoldDB" id="A0A386HKY6"/>
<keyword evidence="3" id="KW-0170">Cobalt</keyword>